<dbReference type="OrthoDB" id="270639at2759"/>
<reference evidence="1 2" key="1">
    <citation type="journal article" date="2013" name="Nat. Commun.">
        <title>The evolution and pathogenic mechanisms of the rice sheath blight pathogen.</title>
        <authorList>
            <person name="Zheng A."/>
            <person name="Lin R."/>
            <person name="Xu L."/>
            <person name="Qin P."/>
            <person name="Tang C."/>
            <person name="Ai P."/>
            <person name="Zhang D."/>
            <person name="Liu Y."/>
            <person name="Sun Z."/>
            <person name="Feng H."/>
            <person name="Wang Y."/>
            <person name="Chen Y."/>
            <person name="Liang X."/>
            <person name="Fu R."/>
            <person name="Li Q."/>
            <person name="Zhang J."/>
            <person name="Yu X."/>
            <person name="Xie Z."/>
            <person name="Ding L."/>
            <person name="Guan P."/>
            <person name="Tang J."/>
            <person name="Liang Y."/>
            <person name="Wang S."/>
            <person name="Deng Q."/>
            <person name="Li S."/>
            <person name="Zhu J."/>
            <person name="Wang L."/>
            <person name="Liu H."/>
            <person name="Li P."/>
        </authorList>
    </citation>
    <scope>NUCLEOTIDE SEQUENCE [LARGE SCALE GENOMIC DNA]</scope>
    <source>
        <strain evidence="2">AG-1 IA</strain>
    </source>
</reference>
<dbReference type="STRING" id="983506.L8WMF1"/>
<dbReference type="GO" id="GO:0016150">
    <property type="term" value="F:translation release factor activity, codon nonspecific"/>
    <property type="evidence" value="ECO:0007669"/>
    <property type="project" value="TreeGrafter"/>
</dbReference>
<protein>
    <submittedName>
        <fullName evidence="1">RF-1 domain-containing protein</fullName>
    </submittedName>
</protein>
<organism evidence="1 2">
    <name type="scientific">Thanatephorus cucumeris (strain AG1-IA)</name>
    <name type="common">Rice sheath blight fungus</name>
    <name type="synonym">Rhizoctonia solani</name>
    <dbReference type="NCBI Taxonomy" id="983506"/>
    <lineage>
        <taxon>Eukaryota</taxon>
        <taxon>Fungi</taxon>
        <taxon>Dikarya</taxon>
        <taxon>Basidiomycota</taxon>
        <taxon>Agaricomycotina</taxon>
        <taxon>Agaricomycetes</taxon>
        <taxon>Cantharellales</taxon>
        <taxon>Ceratobasidiaceae</taxon>
        <taxon>Rhizoctonia</taxon>
        <taxon>Rhizoctonia solani AG-1</taxon>
    </lineage>
</organism>
<gene>
    <name evidence="1" type="ORF">AG1IA_07987</name>
</gene>
<dbReference type="SUPFAM" id="SSF110916">
    <property type="entry name" value="Peptidyl-tRNA hydrolase domain-like"/>
    <property type="match status" value="1"/>
</dbReference>
<dbReference type="PANTHER" id="PTHR11075">
    <property type="entry name" value="PEPTIDE CHAIN RELEASE FACTOR"/>
    <property type="match status" value="1"/>
</dbReference>
<accession>L8WMF1</accession>
<proteinExistence type="predicted"/>
<sequence length="175" mass="20092">MMKARPYRPEEAKRLARGWVKEFVDQGGIPKREFEIGYSRSSGPGGQHVNKTNTKATVRLPVNCRWIPEWAKSDLRKHINAQIESAASSAIPKPPDVEKLKRIAKHEATFGRAQKEIKQRSVSTFFNSQIDNTSFVPYRKRSSKVEPKSGLSKDVSVIYWLYTRRALLYIRSDKT</sequence>
<dbReference type="AlphaFoldDB" id="L8WMF1"/>
<dbReference type="EMBL" id="AFRT01002317">
    <property type="protein sequence ID" value="ELU37978.1"/>
    <property type="molecule type" value="Genomic_DNA"/>
</dbReference>
<dbReference type="HOGENOM" id="CLU_1533597_0_0_1"/>
<dbReference type="GO" id="GO:0004045">
    <property type="term" value="F:peptidyl-tRNA hydrolase activity"/>
    <property type="evidence" value="ECO:0007669"/>
    <property type="project" value="TreeGrafter"/>
</dbReference>
<name>L8WMF1_THACA</name>
<dbReference type="PANTHER" id="PTHR11075:SF54">
    <property type="entry name" value="LARGE RIBOSOMAL SUBUNIT PROTEIN ML62"/>
    <property type="match status" value="1"/>
</dbReference>
<dbReference type="GO" id="GO:0070126">
    <property type="term" value="P:mitochondrial translational termination"/>
    <property type="evidence" value="ECO:0007669"/>
    <property type="project" value="TreeGrafter"/>
</dbReference>
<comment type="caution">
    <text evidence="1">The sequence shown here is derived from an EMBL/GenBank/DDBJ whole genome shotgun (WGS) entry which is preliminary data.</text>
</comment>
<evidence type="ECO:0000313" key="2">
    <source>
        <dbReference type="Proteomes" id="UP000011668"/>
    </source>
</evidence>
<dbReference type="GO" id="GO:0005762">
    <property type="term" value="C:mitochondrial large ribosomal subunit"/>
    <property type="evidence" value="ECO:0007669"/>
    <property type="project" value="TreeGrafter"/>
</dbReference>
<evidence type="ECO:0000313" key="1">
    <source>
        <dbReference type="EMBL" id="ELU37978.1"/>
    </source>
</evidence>
<dbReference type="Gene3D" id="3.30.160.20">
    <property type="match status" value="1"/>
</dbReference>
<dbReference type="Proteomes" id="UP000011668">
    <property type="component" value="Unassembled WGS sequence"/>
</dbReference>
<dbReference type="InterPro" id="IPR052104">
    <property type="entry name" value="Mito_Release_Factor_mL62"/>
</dbReference>
<keyword evidence="2" id="KW-1185">Reference proteome</keyword>